<organism evidence="1 2">
    <name type="scientific">Roseateles agri</name>
    <dbReference type="NCBI Taxonomy" id="3098619"/>
    <lineage>
        <taxon>Bacteria</taxon>
        <taxon>Pseudomonadati</taxon>
        <taxon>Pseudomonadota</taxon>
        <taxon>Betaproteobacteria</taxon>
        <taxon>Burkholderiales</taxon>
        <taxon>Sphaerotilaceae</taxon>
        <taxon>Roseateles</taxon>
    </lineage>
</organism>
<proteinExistence type="predicted"/>
<dbReference type="EMBL" id="JAXCLA010000003">
    <property type="protein sequence ID" value="MDY0744783.1"/>
    <property type="molecule type" value="Genomic_DNA"/>
</dbReference>
<name>A0ABU5DGA6_9BURK</name>
<comment type="caution">
    <text evidence="1">The sequence shown here is derived from an EMBL/GenBank/DDBJ whole genome shotgun (WGS) entry which is preliminary data.</text>
</comment>
<dbReference type="RefSeq" id="WP_320422695.1">
    <property type="nucleotide sequence ID" value="NZ_JAXCLA010000003.1"/>
</dbReference>
<gene>
    <name evidence="1" type="ORF">SNE35_09705</name>
</gene>
<reference evidence="1 2" key="1">
    <citation type="submission" date="2023-11" db="EMBL/GenBank/DDBJ databases">
        <title>Paucibacter sp. nov., isolated from fresh soil in Korea.</title>
        <authorList>
            <person name="Le N.T.T."/>
        </authorList>
    </citation>
    <scope>NUCLEOTIDE SEQUENCE [LARGE SCALE GENOMIC DNA]</scope>
    <source>
        <strain evidence="1 2">R3-3</strain>
    </source>
</reference>
<evidence type="ECO:0000313" key="2">
    <source>
        <dbReference type="Proteomes" id="UP001285263"/>
    </source>
</evidence>
<protein>
    <submittedName>
        <fullName evidence="1">Uncharacterized protein</fullName>
    </submittedName>
</protein>
<keyword evidence="2" id="KW-1185">Reference proteome</keyword>
<dbReference type="Proteomes" id="UP001285263">
    <property type="component" value="Unassembled WGS sequence"/>
</dbReference>
<accession>A0ABU5DGA6</accession>
<evidence type="ECO:0000313" key="1">
    <source>
        <dbReference type="EMBL" id="MDY0744783.1"/>
    </source>
</evidence>
<sequence length="118" mass="13810">MTTAVDMRVTPMKDFAKVLKKRFDLKLMRAQLILCRASGFHDLNEVYAQQYREQHFLTVESVHFDAWHDRLDEDLGGHLDALVSEEELQDWFRRIHGTTHEGTAHLPDNAWMNGFLTP</sequence>